<proteinExistence type="predicted"/>
<dbReference type="Gene3D" id="2.30.30.40">
    <property type="entry name" value="SH3 Domains"/>
    <property type="match status" value="1"/>
</dbReference>
<dbReference type="PANTHER" id="PTHR22617:SF23">
    <property type="entry name" value="CHEMOTAXIS PROTEIN CHEW"/>
    <property type="match status" value="1"/>
</dbReference>
<dbReference type="Gene3D" id="2.40.50.180">
    <property type="entry name" value="CheA-289, Domain 4"/>
    <property type="match status" value="1"/>
</dbReference>
<protein>
    <submittedName>
        <fullName evidence="2">Chemotaxis protein CheW</fullName>
    </submittedName>
</protein>
<dbReference type="SMART" id="SM00260">
    <property type="entry name" value="CheW"/>
    <property type="match status" value="1"/>
</dbReference>
<dbReference type="InterPro" id="IPR039315">
    <property type="entry name" value="CheW"/>
</dbReference>
<evidence type="ECO:0000259" key="1">
    <source>
        <dbReference type="PROSITE" id="PS50851"/>
    </source>
</evidence>
<evidence type="ECO:0000313" key="3">
    <source>
        <dbReference type="Proteomes" id="UP001526430"/>
    </source>
</evidence>
<accession>A0ABT3NTM8</accession>
<dbReference type="SUPFAM" id="SSF50341">
    <property type="entry name" value="CheW-like"/>
    <property type="match status" value="1"/>
</dbReference>
<dbReference type="RefSeq" id="WP_301589403.1">
    <property type="nucleotide sequence ID" value="NZ_JAPFQI010000003.1"/>
</dbReference>
<gene>
    <name evidence="2" type="ORF">OF850_07690</name>
</gene>
<dbReference type="PANTHER" id="PTHR22617">
    <property type="entry name" value="CHEMOTAXIS SENSOR HISTIDINE KINASE-RELATED"/>
    <property type="match status" value="1"/>
</dbReference>
<dbReference type="Pfam" id="PF01584">
    <property type="entry name" value="CheW"/>
    <property type="match status" value="1"/>
</dbReference>
<dbReference type="Proteomes" id="UP001526430">
    <property type="component" value="Unassembled WGS sequence"/>
</dbReference>
<name>A0ABT3NTM8_9PROT</name>
<reference evidence="2 3" key="1">
    <citation type="submission" date="2022-10" db="EMBL/GenBank/DDBJ databases">
        <title>Roseococcus glaciei nov., sp. nov., isolated from glacier.</title>
        <authorList>
            <person name="Liu Q."/>
            <person name="Xin Y.-H."/>
        </authorList>
    </citation>
    <scope>NUCLEOTIDE SEQUENCE [LARGE SCALE GENOMIC DNA]</scope>
    <source>
        <strain evidence="2 3">MDT2-1-1</strain>
    </source>
</reference>
<feature type="domain" description="CheW-like" evidence="1">
    <location>
        <begin position="16"/>
        <end position="155"/>
    </location>
</feature>
<evidence type="ECO:0000313" key="2">
    <source>
        <dbReference type="EMBL" id="MCW8085503.1"/>
    </source>
</evidence>
<dbReference type="EMBL" id="JAPFQI010000003">
    <property type="protein sequence ID" value="MCW8085503.1"/>
    <property type="molecule type" value="Genomic_DNA"/>
</dbReference>
<dbReference type="PROSITE" id="PS50851">
    <property type="entry name" value="CHEW"/>
    <property type="match status" value="1"/>
</dbReference>
<dbReference type="InterPro" id="IPR002545">
    <property type="entry name" value="CheW-lke_dom"/>
</dbReference>
<sequence>MHEAGTTSPALADEAAQMVLTLTVHGQLCGVPVLSVRDVLGLQSITRIPLAPPEVAGSLNLRGRIVTAIDLRPRLGLPPRDAATPAMSVVVDVGGELYSLLADGVGEVLSLDAAERAPNPPTLEEAWRQVSLGVHRLGDDLLVLLDVERLLAIAA</sequence>
<keyword evidence="3" id="KW-1185">Reference proteome</keyword>
<comment type="caution">
    <text evidence="2">The sequence shown here is derived from an EMBL/GenBank/DDBJ whole genome shotgun (WGS) entry which is preliminary data.</text>
</comment>
<dbReference type="InterPro" id="IPR036061">
    <property type="entry name" value="CheW-like_dom_sf"/>
</dbReference>
<organism evidence="2 3">
    <name type="scientific">Sabulicella glaciei</name>
    <dbReference type="NCBI Taxonomy" id="2984948"/>
    <lineage>
        <taxon>Bacteria</taxon>
        <taxon>Pseudomonadati</taxon>
        <taxon>Pseudomonadota</taxon>
        <taxon>Alphaproteobacteria</taxon>
        <taxon>Acetobacterales</taxon>
        <taxon>Acetobacteraceae</taxon>
        <taxon>Sabulicella</taxon>
    </lineage>
</organism>